<reference evidence="1" key="1">
    <citation type="submission" date="2021-02" db="EMBL/GenBank/DDBJ databases">
        <title>Psilocybe cubensis genome.</title>
        <authorList>
            <person name="Mckernan K.J."/>
            <person name="Crawford S."/>
            <person name="Trippe A."/>
            <person name="Kane L.T."/>
            <person name="Mclaughlin S."/>
        </authorList>
    </citation>
    <scope>NUCLEOTIDE SEQUENCE [LARGE SCALE GENOMIC DNA]</scope>
    <source>
        <strain evidence="1">MGC-MH-2018</strain>
    </source>
</reference>
<proteinExistence type="predicted"/>
<comment type="caution">
    <text evidence="1">The sequence shown here is derived from an EMBL/GenBank/DDBJ whole genome shotgun (WGS) entry which is preliminary data.</text>
</comment>
<accession>A0A8H7Y6A5</accession>
<dbReference type="AlphaFoldDB" id="A0A8H7Y6A5"/>
<organism evidence="1">
    <name type="scientific">Psilocybe cubensis</name>
    <name type="common">Psychedelic mushroom</name>
    <name type="synonym">Stropharia cubensis</name>
    <dbReference type="NCBI Taxonomy" id="181762"/>
    <lineage>
        <taxon>Eukaryota</taxon>
        <taxon>Fungi</taxon>
        <taxon>Dikarya</taxon>
        <taxon>Basidiomycota</taxon>
        <taxon>Agaricomycotina</taxon>
        <taxon>Agaricomycetes</taxon>
        <taxon>Agaricomycetidae</taxon>
        <taxon>Agaricales</taxon>
        <taxon>Agaricineae</taxon>
        <taxon>Strophariaceae</taxon>
        <taxon>Psilocybe</taxon>
    </lineage>
</organism>
<protein>
    <submittedName>
        <fullName evidence="1">Uncharacterized protein</fullName>
    </submittedName>
</protein>
<name>A0A8H7Y6A5_PSICU</name>
<gene>
    <name evidence="1" type="ORF">JR316_004032</name>
</gene>
<sequence>MDRVYMDQMDLRTLIRFGRSCQELNSRVESYMGHTFTVSRYLEPVLLPSEHSSFRHLQYDTGLVISGSTVLHFISRDTSWRPANLDLYVELRRASPVIAWLLSAGFIYLSRPFDDDYETAQSALNKAQHILNYNKERPGRDNCRGVQLAFWRNCHFITLYATTHSVMEAILTFHSTGIMNMITHDKVYSLYPNATFGHQLFLLQPGFDFKRIPWIMMKYHAIGYSFACSLPQNTPAQFHAYTYRTSDVKNALRVSYHDETLGKAIRIKVNLDPQSGSVFRSGMRRVGDSQCWVFKLPSLSVAEQDQLIEGNTWSLSTDKLGCLHLSWNRLEYLELGGFYTSVEVPLFISLLETILRTCDTDSALDNCLLNNVKGLLTDDEVISAANKHPVLSALWDGLHIDG</sequence>
<dbReference type="EMBL" id="JAFIQS010000003">
    <property type="protein sequence ID" value="KAG5171943.1"/>
    <property type="molecule type" value="Genomic_DNA"/>
</dbReference>
<evidence type="ECO:0000313" key="1">
    <source>
        <dbReference type="EMBL" id="KAG5171943.1"/>
    </source>
</evidence>
<dbReference type="OrthoDB" id="3041043at2759"/>